<organism evidence="1 2">
    <name type="scientific">Vibrio owensii</name>
    <dbReference type="NCBI Taxonomy" id="696485"/>
    <lineage>
        <taxon>Bacteria</taxon>
        <taxon>Pseudomonadati</taxon>
        <taxon>Pseudomonadota</taxon>
        <taxon>Gammaproteobacteria</taxon>
        <taxon>Vibrionales</taxon>
        <taxon>Vibrionaceae</taxon>
        <taxon>Vibrio</taxon>
    </lineage>
</organism>
<name>A0AAP9K9Z0_9VIBR</name>
<dbReference type="RefSeq" id="WP_038210348.1">
    <property type="nucleotide sequence ID" value="NZ_CP045859.1"/>
</dbReference>
<sequence>MELRTFVKETLKDVLGGIHDAQAEIEHGEVVPQLNEQGWKGLETGLTSFQAIDFEVSVNAVEKEGSEAKLSVVAAVVGGHVKGDSSNIAEHTAKLSFKVPIKLPISGK</sequence>
<dbReference type="AlphaFoldDB" id="A0AAP9K9Z0"/>
<evidence type="ECO:0000313" key="2">
    <source>
        <dbReference type="Proteomes" id="UP000390336"/>
    </source>
</evidence>
<gene>
    <name evidence="1" type="ORF">APZ19_07130</name>
</gene>
<reference evidence="1 2" key="1">
    <citation type="journal article" date="2015" name="Genome Announc.">
        <title>Draft Genome Sequence of Vibrio owensii Strain SH-14, Which Causes Shrimp Acute Hepatopancreatic Necrosis Disease.</title>
        <authorList>
            <person name="Liu L."/>
            <person name="Xiao J."/>
            <person name="Xia X."/>
            <person name="Pan Y."/>
            <person name="Yan S."/>
            <person name="Wang Y."/>
        </authorList>
    </citation>
    <scope>NUCLEOTIDE SEQUENCE [LARGE SCALE GENOMIC DNA]</scope>
    <source>
        <strain evidence="1 2">SH14</strain>
    </source>
</reference>
<accession>A0AAP9K9Z0</accession>
<dbReference type="Proteomes" id="UP000390336">
    <property type="component" value="Chromosome 1"/>
</dbReference>
<protein>
    <submittedName>
        <fullName evidence="1">Uncharacterized protein</fullName>
    </submittedName>
</protein>
<proteinExistence type="predicted"/>
<dbReference type="EMBL" id="CP045859">
    <property type="protein sequence ID" value="QGH46870.1"/>
    <property type="molecule type" value="Genomic_DNA"/>
</dbReference>
<evidence type="ECO:0000313" key="1">
    <source>
        <dbReference type="EMBL" id="QGH46870.1"/>
    </source>
</evidence>